<dbReference type="GeneID" id="94175435"/>
<evidence type="ECO:0000256" key="1">
    <source>
        <dbReference type="SAM" id="MobiDB-lite"/>
    </source>
</evidence>
<sequence length="161" mass="16605">MNRTPISGGGLGAAASDPEDSERTGAKVLPLPTVAASGDGAPAASASVLDGAAPLPAVGCTPSPEDTGLCSVGLNNNTGDAADLFRSFGGTQSFHPALLRFLQADGEARSEGDGDEYVLTNSDIHSLEAFLFGLRALITHVEEIERYLLEVVHGREMAKKL</sequence>
<organism evidence="2 3">
    <name type="scientific">Leishmania enriettii</name>
    <dbReference type="NCBI Taxonomy" id="5663"/>
    <lineage>
        <taxon>Eukaryota</taxon>
        <taxon>Discoba</taxon>
        <taxon>Euglenozoa</taxon>
        <taxon>Kinetoplastea</taxon>
        <taxon>Metakinetoplastina</taxon>
        <taxon>Trypanosomatida</taxon>
        <taxon>Trypanosomatidae</taxon>
        <taxon>Leishmaniinae</taxon>
        <taxon>Leishmania</taxon>
    </lineage>
</organism>
<feature type="region of interest" description="Disordered" evidence="1">
    <location>
        <begin position="1"/>
        <end position="28"/>
    </location>
</feature>
<dbReference type="RefSeq" id="XP_067694846.1">
    <property type="nucleotide sequence ID" value="XM_067839925.1"/>
</dbReference>
<gene>
    <name evidence="2" type="ORF">CUR178_08296</name>
</gene>
<dbReference type="OrthoDB" id="265582at2759"/>
<reference evidence="2 3" key="1">
    <citation type="submission" date="2021-02" db="EMBL/GenBank/DDBJ databases">
        <title>Leishmania (Mundinia) enrietti genome sequencing and assembly.</title>
        <authorList>
            <person name="Almutairi H."/>
            <person name="Gatherer D."/>
        </authorList>
    </citation>
    <scope>NUCLEOTIDE SEQUENCE [LARGE SCALE GENOMIC DNA]</scope>
    <source>
        <strain evidence="2">CUR178</strain>
    </source>
</reference>
<dbReference type="EMBL" id="JAFHKP010000012">
    <property type="protein sequence ID" value="KAG5483629.1"/>
    <property type="molecule type" value="Genomic_DNA"/>
</dbReference>
<dbReference type="KEGG" id="lenr:94175435"/>
<comment type="caution">
    <text evidence="2">The sequence shown here is derived from an EMBL/GenBank/DDBJ whole genome shotgun (WGS) entry which is preliminary data.</text>
</comment>
<protein>
    <submittedName>
        <fullName evidence="2">Uncharacterized protein</fullName>
    </submittedName>
</protein>
<accession>A0A836H0K7</accession>
<evidence type="ECO:0000313" key="3">
    <source>
        <dbReference type="Proteomes" id="UP000674179"/>
    </source>
</evidence>
<evidence type="ECO:0000313" key="2">
    <source>
        <dbReference type="EMBL" id="KAG5483629.1"/>
    </source>
</evidence>
<dbReference type="Proteomes" id="UP000674179">
    <property type="component" value="Chromosome 12"/>
</dbReference>
<name>A0A836H0K7_LEIEN</name>
<dbReference type="AlphaFoldDB" id="A0A836H0K7"/>
<keyword evidence="3" id="KW-1185">Reference proteome</keyword>
<proteinExistence type="predicted"/>